<keyword evidence="4 7" id="KW-0812">Transmembrane</keyword>
<evidence type="ECO:0000256" key="1">
    <source>
        <dbReference type="ARBA" id="ARBA00004651"/>
    </source>
</evidence>
<dbReference type="Proteomes" id="UP001157034">
    <property type="component" value="Unassembled WGS sequence"/>
</dbReference>
<evidence type="ECO:0000256" key="7">
    <source>
        <dbReference type="RuleBase" id="RU363032"/>
    </source>
</evidence>
<sequence length="277" mass="30366">MTTPMHISEERSSTGLRAPRESWISKQRSRWLPVATVIVILLVWEILGRTIGWNPLFFSYPSQIWSGFLSLAAGPLWNDLAVSGTEFVLGMLISIALAIPVGFLLGTRRNAYFALDPIISALYATPVLVLAPLLVIWFGLGIQSKIAIVVILSTFSIMINLTEGVRATDVGLLRAARSFGAGRWRVYRDVIFPSVIPYFVTGLRLAVGRAMIGVVVGEYIASTVGIGFQIEADAQVFATPRYLAGVAVIVVLAVIVTELLKLLERKLAPWRRLDGQD</sequence>
<dbReference type="CDD" id="cd06261">
    <property type="entry name" value="TM_PBP2"/>
    <property type="match status" value="1"/>
</dbReference>
<gene>
    <name evidence="9" type="ORF">GCM10025881_07130</name>
</gene>
<comment type="caution">
    <text evidence="9">The sequence shown here is derived from an EMBL/GenBank/DDBJ whole genome shotgun (WGS) entry which is preliminary data.</text>
</comment>
<organism evidence="9 10">
    <name type="scientific">Pseudolysinimonas kribbensis</name>
    <dbReference type="NCBI Taxonomy" id="433641"/>
    <lineage>
        <taxon>Bacteria</taxon>
        <taxon>Bacillati</taxon>
        <taxon>Actinomycetota</taxon>
        <taxon>Actinomycetes</taxon>
        <taxon>Micrococcales</taxon>
        <taxon>Microbacteriaceae</taxon>
        <taxon>Pseudolysinimonas</taxon>
    </lineage>
</organism>
<dbReference type="Gene3D" id="1.10.3720.10">
    <property type="entry name" value="MetI-like"/>
    <property type="match status" value="1"/>
</dbReference>
<keyword evidence="5 7" id="KW-1133">Transmembrane helix</keyword>
<dbReference type="Pfam" id="PF00528">
    <property type="entry name" value="BPD_transp_1"/>
    <property type="match status" value="1"/>
</dbReference>
<dbReference type="SUPFAM" id="SSF161098">
    <property type="entry name" value="MetI-like"/>
    <property type="match status" value="1"/>
</dbReference>
<comment type="subcellular location">
    <subcellularLocation>
        <location evidence="1 7">Cell membrane</location>
        <topology evidence="1 7">Multi-pass membrane protein</topology>
    </subcellularLocation>
</comment>
<comment type="similarity">
    <text evidence="7">Belongs to the binding-protein-dependent transport system permease family.</text>
</comment>
<evidence type="ECO:0000313" key="9">
    <source>
        <dbReference type="EMBL" id="GMA93889.1"/>
    </source>
</evidence>
<evidence type="ECO:0000256" key="3">
    <source>
        <dbReference type="ARBA" id="ARBA00022475"/>
    </source>
</evidence>
<keyword evidence="2 7" id="KW-0813">Transport</keyword>
<feature type="transmembrane region" description="Helical" evidence="7">
    <location>
        <begin position="146"/>
        <end position="165"/>
    </location>
</feature>
<evidence type="ECO:0000256" key="6">
    <source>
        <dbReference type="ARBA" id="ARBA00023136"/>
    </source>
</evidence>
<name>A0ABQ6K3K8_9MICO</name>
<evidence type="ECO:0000259" key="8">
    <source>
        <dbReference type="PROSITE" id="PS50928"/>
    </source>
</evidence>
<feature type="domain" description="ABC transmembrane type-1" evidence="8">
    <location>
        <begin position="76"/>
        <end position="261"/>
    </location>
</feature>
<dbReference type="PANTHER" id="PTHR30151">
    <property type="entry name" value="ALKANE SULFONATE ABC TRANSPORTER-RELATED, MEMBRANE SUBUNIT"/>
    <property type="match status" value="1"/>
</dbReference>
<keyword evidence="6 7" id="KW-0472">Membrane</keyword>
<evidence type="ECO:0000313" key="10">
    <source>
        <dbReference type="Proteomes" id="UP001157034"/>
    </source>
</evidence>
<keyword evidence="10" id="KW-1185">Reference proteome</keyword>
<proteinExistence type="inferred from homology"/>
<dbReference type="InterPro" id="IPR000515">
    <property type="entry name" value="MetI-like"/>
</dbReference>
<dbReference type="RefSeq" id="WP_284252877.1">
    <property type="nucleotide sequence ID" value="NZ_BAAAQO010000003.1"/>
</dbReference>
<dbReference type="InterPro" id="IPR035906">
    <property type="entry name" value="MetI-like_sf"/>
</dbReference>
<dbReference type="PROSITE" id="PS50928">
    <property type="entry name" value="ABC_TM1"/>
    <property type="match status" value="1"/>
</dbReference>
<reference evidence="10" key="1">
    <citation type="journal article" date="2019" name="Int. J. Syst. Evol. Microbiol.">
        <title>The Global Catalogue of Microorganisms (GCM) 10K type strain sequencing project: providing services to taxonomists for standard genome sequencing and annotation.</title>
        <authorList>
            <consortium name="The Broad Institute Genomics Platform"/>
            <consortium name="The Broad Institute Genome Sequencing Center for Infectious Disease"/>
            <person name="Wu L."/>
            <person name="Ma J."/>
        </authorList>
    </citation>
    <scope>NUCLEOTIDE SEQUENCE [LARGE SCALE GENOMIC DNA]</scope>
    <source>
        <strain evidence="10">NBRC 108894</strain>
    </source>
</reference>
<feature type="transmembrane region" description="Helical" evidence="7">
    <location>
        <begin position="31"/>
        <end position="51"/>
    </location>
</feature>
<feature type="transmembrane region" description="Helical" evidence="7">
    <location>
        <begin position="118"/>
        <end position="140"/>
    </location>
</feature>
<dbReference type="EMBL" id="BSVB01000001">
    <property type="protein sequence ID" value="GMA93889.1"/>
    <property type="molecule type" value="Genomic_DNA"/>
</dbReference>
<evidence type="ECO:0000256" key="4">
    <source>
        <dbReference type="ARBA" id="ARBA00022692"/>
    </source>
</evidence>
<evidence type="ECO:0000256" key="5">
    <source>
        <dbReference type="ARBA" id="ARBA00022989"/>
    </source>
</evidence>
<feature type="transmembrane region" description="Helical" evidence="7">
    <location>
        <begin position="87"/>
        <end position="106"/>
    </location>
</feature>
<evidence type="ECO:0000256" key="2">
    <source>
        <dbReference type="ARBA" id="ARBA00022448"/>
    </source>
</evidence>
<accession>A0ABQ6K3K8</accession>
<keyword evidence="3" id="KW-1003">Cell membrane</keyword>
<dbReference type="PANTHER" id="PTHR30151:SF25">
    <property type="entry name" value="TAURINE TRANSPORT SYSTEM PERMEASE PROTEIN TAUC"/>
    <property type="match status" value="1"/>
</dbReference>
<feature type="transmembrane region" description="Helical" evidence="7">
    <location>
        <begin position="242"/>
        <end position="263"/>
    </location>
</feature>
<protein>
    <submittedName>
        <fullName evidence="9">Amino acid ABC transporter permease</fullName>
    </submittedName>
</protein>